<keyword evidence="4" id="KW-1185">Reference proteome</keyword>
<dbReference type="Pfam" id="PF02616">
    <property type="entry name" value="SMC_ScpA"/>
    <property type="match status" value="1"/>
</dbReference>
<dbReference type="PANTHER" id="PTHR33969">
    <property type="entry name" value="SEGREGATION AND CONDENSATION PROTEIN A"/>
    <property type="match status" value="1"/>
</dbReference>
<organism evidence="3 4">
    <name type="scientific">Flintibacter faecis</name>
    <dbReference type="NCBI Taxonomy" id="2763047"/>
    <lineage>
        <taxon>Bacteria</taxon>
        <taxon>Bacillati</taxon>
        <taxon>Bacillota</taxon>
        <taxon>Clostridia</taxon>
        <taxon>Eubacteriales</taxon>
        <taxon>Flintibacter</taxon>
    </lineage>
</organism>
<evidence type="ECO:0000256" key="2">
    <source>
        <dbReference type="ARBA" id="ARBA00044777"/>
    </source>
</evidence>
<reference evidence="3" key="1">
    <citation type="submission" date="2020-08" db="EMBL/GenBank/DDBJ databases">
        <title>Genome public.</title>
        <authorList>
            <person name="Liu C."/>
            <person name="Sun Q."/>
        </authorList>
    </citation>
    <scope>NUCLEOTIDE SEQUENCE</scope>
    <source>
        <strain evidence="3">BX5</strain>
    </source>
</reference>
<dbReference type="PANTHER" id="PTHR33969:SF2">
    <property type="entry name" value="SEGREGATION AND CONDENSATION PROTEIN A"/>
    <property type="match status" value="1"/>
</dbReference>
<name>A0A8J6IXX9_9FIRM</name>
<dbReference type="GO" id="GO:0007059">
    <property type="term" value="P:chromosome segregation"/>
    <property type="evidence" value="ECO:0007669"/>
    <property type="project" value="UniProtKB-KW"/>
</dbReference>
<evidence type="ECO:0000313" key="4">
    <source>
        <dbReference type="Proteomes" id="UP000602260"/>
    </source>
</evidence>
<dbReference type="EMBL" id="JACOPN010000004">
    <property type="protein sequence ID" value="MBC5717055.1"/>
    <property type="molecule type" value="Genomic_DNA"/>
</dbReference>
<gene>
    <name evidence="3" type="ORF">H8S55_06960</name>
</gene>
<keyword evidence="1" id="KW-0159">Chromosome partition</keyword>
<accession>A0A8J6IXX9</accession>
<dbReference type="Proteomes" id="UP000602260">
    <property type="component" value="Unassembled WGS sequence"/>
</dbReference>
<dbReference type="InterPro" id="IPR003768">
    <property type="entry name" value="ScpA"/>
</dbReference>
<sequence length="244" mass="27911">MEDFVGPLDLILHLLAKNKMEIQDIQLSLILDQYLAWMDRRRELDLEVASEFVAMASHLVYIKTRMLLSIHDEEALSELEQLIATLQAHQRQEDYFRLRKVLPQLEEDFQRGRDYLTKTPEVLTPDRNVRYGHSGQDLYRIMVDILRRGGDKVPPINAFHGIVGREPYPVAQKAGEVLRRLLELGSAGLRALFRPARSRTEVVATFLAVLELCKNHRLRLSGDGENCTVTYVENPPPSGPENNG</sequence>
<proteinExistence type="predicted"/>
<dbReference type="AlphaFoldDB" id="A0A8J6IXX9"/>
<protein>
    <recommendedName>
        <fullName evidence="2">Segregation and condensation protein A</fullName>
    </recommendedName>
</protein>
<dbReference type="Gene3D" id="6.10.250.2410">
    <property type="match status" value="1"/>
</dbReference>
<evidence type="ECO:0000256" key="1">
    <source>
        <dbReference type="ARBA" id="ARBA00022829"/>
    </source>
</evidence>
<comment type="caution">
    <text evidence="3">The sequence shown here is derived from an EMBL/GenBank/DDBJ whole genome shotgun (WGS) entry which is preliminary data.</text>
</comment>
<evidence type="ECO:0000313" key="3">
    <source>
        <dbReference type="EMBL" id="MBC5717055.1"/>
    </source>
</evidence>